<dbReference type="InterPro" id="IPR032675">
    <property type="entry name" value="LRR_dom_sf"/>
</dbReference>
<feature type="transmembrane region" description="Helical" evidence="4">
    <location>
        <begin position="7"/>
        <end position="28"/>
    </location>
</feature>
<dbReference type="Proteomes" id="UP000815260">
    <property type="component" value="Chromosome 1B"/>
</dbReference>
<dbReference type="PRINTS" id="PR00364">
    <property type="entry name" value="DISEASERSIST"/>
</dbReference>
<feature type="region of interest" description="Disordered" evidence="3">
    <location>
        <begin position="282"/>
        <end position="310"/>
    </location>
</feature>
<evidence type="ECO:0000259" key="7">
    <source>
        <dbReference type="Pfam" id="PF25019"/>
    </source>
</evidence>
<dbReference type="Gene3D" id="3.40.50.300">
    <property type="entry name" value="P-loop containing nucleotide triphosphate hydrolases"/>
    <property type="match status" value="1"/>
</dbReference>
<evidence type="ECO:0000256" key="4">
    <source>
        <dbReference type="SAM" id="Phobius"/>
    </source>
</evidence>
<dbReference type="FunFam" id="1.10.10.10:FF:000322">
    <property type="entry name" value="Probable disease resistance protein At1g63360"/>
    <property type="match status" value="1"/>
</dbReference>
<dbReference type="GO" id="GO:0002758">
    <property type="term" value="P:innate immune response-activating signaling pathway"/>
    <property type="evidence" value="ECO:0007669"/>
    <property type="project" value="UniProtKB-ARBA"/>
</dbReference>
<dbReference type="InterPro" id="IPR027417">
    <property type="entry name" value="P-loop_NTPase"/>
</dbReference>
<evidence type="ECO:0000256" key="2">
    <source>
        <dbReference type="ARBA" id="ARBA00022821"/>
    </source>
</evidence>
<dbReference type="InterPro" id="IPR058922">
    <property type="entry name" value="WHD_DRP"/>
</dbReference>
<keyword evidence="4" id="KW-0812">Transmembrane</keyword>
<protein>
    <recommendedName>
        <fullName evidence="9">AAA+ ATPase domain-containing protein</fullName>
    </recommendedName>
</protein>
<dbReference type="Pfam" id="PF23559">
    <property type="entry name" value="WHD_DRP"/>
    <property type="match status" value="1"/>
</dbReference>
<accession>A0A9R1IMT6</accession>
<evidence type="ECO:0000259" key="6">
    <source>
        <dbReference type="Pfam" id="PF23559"/>
    </source>
</evidence>
<evidence type="ECO:0000256" key="3">
    <source>
        <dbReference type="SAM" id="MobiDB-lite"/>
    </source>
</evidence>
<feature type="compositionally biased region" description="Acidic residues" evidence="3">
    <location>
        <begin position="282"/>
        <end position="296"/>
    </location>
</feature>
<keyword evidence="4" id="KW-0472">Membrane</keyword>
<dbReference type="SUPFAM" id="SSF52047">
    <property type="entry name" value="RNI-like"/>
    <property type="match status" value="1"/>
</dbReference>
<evidence type="ECO:0000256" key="1">
    <source>
        <dbReference type="ARBA" id="ARBA00022737"/>
    </source>
</evidence>
<dbReference type="GO" id="GO:0043531">
    <property type="term" value="F:ADP binding"/>
    <property type="evidence" value="ECO:0007669"/>
    <property type="project" value="InterPro"/>
</dbReference>
<sequence length="1320" mass="149846">MAGGLDWNVAAVITIVGWLVSPIIGFLLPKILSRIGFEVGLEQKIQHDLEYRIIPDLEKTLHAVDTERLMKRREKAMSVVDKLDKMAAGLREARDDADDILDDAPHKIVVGDILYWRCLGIARIIQKGSARLQSLLCRFLGRPDLETLKADLKKISSELHALLTDDDEAFYRLSQVDRMRMIPKTLRGNMMKMIPQLVRLRPEETAAMECGFLNMMNAWLVPAQEEEDGIDVAQEEGEGIDDAQPEEEGIEEEDIDDAQLEEEDIDGAQLEEEDIYDAQEEGEGIDDAQLEEEDTCDAQKEGEDIDDAQLEEEDIYDAIDDAHVEEEEIDDAHVEEEEVDHAHVDEEDIHDAQPEEWEGIDDAQPEEGEGIDDAQEEGEGIDGARAEDNVDDYTNCFDKMVELLRRAEEEDIHDAQHDIGSHASSWPHHLYGAVEACIARRKRSCIGIARSRSSSRLLQWAQNFSRWFLRRSEYGALPTTTMDTAAPSDSLGIFKTCCIPLFHLLVHVYEVACTHRDRSYRQVFGITSNYQEHANLLDFVLTAISRRNLSKRKQRVERSISEVNASPLLVGASKSTLEQIANKNRSGIRTATKRKVFGLEDLRDDIIGRLRETPNSTSTSSCYSVIGIYGVAGSGKTTLARYIRDCIKCTELFDTIMCLHVSEAFSVDAIFNEMLKDITKNRHSYISDREELEEKLKKSLRGKRFFLILDDLWVKNKNDPQLVEVISPLSVGMKGSKILVTARTKDAARALCADEPIKMPDLDEEQYFEMFMHYALGGKSVDVKKFEPVGREIANKLRRSPIAAAIVAGQLGTNPSILFWENTLELDMLNDTMDALWWSYQQLNQDIRRCLEYCNIFPNRFKMEKNILVHLWIAEGLVTGSAREDMERVAEDYIQGLVSHSFLEAEGTDLFSVHDLLRDLLDKVAGCDYYKILNARSQSGESCNGVVNPDVRHLFVQSYDAELITKKILGLENLRTLIIDFAGSDVEEKLIESLCKRLSKLRVLAIALSNRDHGVINYTKKFLFPESIRQLKHLRYLAFRTLHMGMVVLPSALTKLDHIQLLDFGDNVIEFPSTGVIKLRHIICRYDAKVPNIGRFKSLQTLQNFQVRNEEGYEVKQLMDLDKLCGSLAIHGLENVKSKREALEANLATKKWLKELKLFWTGGCTRRSPEVEEEVLEGLCTSVELERLEIFGYEGSKYPDWMVVSNQRGDQKKLQRLMFVGCSNPVSAGPPALEAFPRLRSLFILHCSWDSLPGNLEHLTSLKTLLILNCKNLLSLPTLPQHLEEIIIELCDEGFMESCVTVGHPNWQKIQHIPNIHIPN</sequence>
<evidence type="ECO:0000259" key="5">
    <source>
        <dbReference type="Pfam" id="PF00931"/>
    </source>
</evidence>
<feature type="region of interest" description="Disordered" evidence="3">
    <location>
        <begin position="239"/>
        <end position="260"/>
    </location>
</feature>
<dbReference type="Gene3D" id="3.80.10.10">
    <property type="entry name" value="Ribonuclease Inhibitor"/>
    <property type="match status" value="1"/>
</dbReference>
<dbReference type="Gene3D" id="1.10.10.10">
    <property type="entry name" value="Winged helix-like DNA-binding domain superfamily/Winged helix DNA-binding domain"/>
    <property type="match status" value="1"/>
</dbReference>
<dbReference type="InterPro" id="IPR036388">
    <property type="entry name" value="WH-like_DNA-bd_sf"/>
</dbReference>
<reference evidence="8" key="1">
    <citation type="journal article" date="2017" name="Gigascience">
        <title>The first near-complete assembly of the hexaploid bread wheat genome, Triticum aestivum.</title>
        <authorList>
            <person name="Zimin A.V."/>
            <person name="Puiu D."/>
            <person name="Hall R."/>
            <person name="Kingan S."/>
            <person name="Clavijo B.J."/>
            <person name="Salzberg S.L."/>
        </authorList>
    </citation>
    <scope>NUCLEOTIDE SEQUENCE</scope>
    <source>
        <tissue evidence="8">Leaf</tissue>
    </source>
</reference>
<keyword evidence="1" id="KW-0677">Repeat</keyword>
<keyword evidence="2" id="KW-0611">Plant defense</keyword>
<dbReference type="PANTHER" id="PTHR23155">
    <property type="entry name" value="DISEASE RESISTANCE PROTEIN RP"/>
    <property type="match status" value="1"/>
</dbReference>
<dbReference type="PANTHER" id="PTHR23155:SF1058">
    <property type="entry name" value="OS11G0668100 PROTEIN"/>
    <property type="match status" value="1"/>
</dbReference>
<dbReference type="InterPro" id="IPR056789">
    <property type="entry name" value="LRR_R13L1-DRL21"/>
</dbReference>
<dbReference type="SMR" id="A0A9R1IMT6"/>
<proteinExistence type="predicted"/>
<dbReference type="GO" id="GO:0009626">
    <property type="term" value="P:plant-type hypersensitive response"/>
    <property type="evidence" value="ECO:0007669"/>
    <property type="project" value="UniProtKB-ARBA"/>
</dbReference>
<dbReference type="Pfam" id="PF25019">
    <property type="entry name" value="LRR_R13L1-DRL21"/>
    <property type="match status" value="1"/>
</dbReference>
<dbReference type="EMBL" id="CM022212">
    <property type="protein sequence ID" value="KAF6986910.1"/>
    <property type="molecule type" value="Genomic_DNA"/>
</dbReference>
<evidence type="ECO:0000313" key="8">
    <source>
        <dbReference type="EMBL" id="KAF6986910.1"/>
    </source>
</evidence>
<comment type="caution">
    <text evidence="8">The sequence shown here is derived from an EMBL/GenBank/DDBJ whole genome shotgun (WGS) entry which is preliminary data.</text>
</comment>
<organism evidence="8">
    <name type="scientific">Triticum aestivum</name>
    <name type="common">Wheat</name>
    <dbReference type="NCBI Taxonomy" id="4565"/>
    <lineage>
        <taxon>Eukaryota</taxon>
        <taxon>Viridiplantae</taxon>
        <taxon>Streptophyta</taxon>
        <taxon>Embryophyta</taxon>
        <taxon>Tracheophyta</taxon>
        <taxon>Spermatophyta</taxon>
        <taxon>Magnoliopsida</taxon>
        <taxon>Liliopsida</taxon>
        <taxon>Poales</taxon>
        <taxon>Poaceae</taxon>
        <taxon>BOP clade</taxon>
        <taxon>Pooideae</taxon>
        <taxon>Triticodae</taxon>
        <taxon>Triticeae</taxon>
        <taxon>Triticinae</taxon>
        <taxon>Triticum</taxon>
    </lineage>
</organism>
<evidence type="ECO:0008006" key="9">
    <source>
        <dbReference type="Google" id="ProtNLM"/>
    </source>
</evidence>
<reference evidence="8" key="2">
    <citation type="submission" date="2020-03" db="EMBL/GenBank/DDBJ databases">
        <title>The second near-complete assembly of the hexaploid bread wheat (Triticum aestivum) genome.</title>
        <authorList>
            <person name="Zimin A.V."/>
            <person name="Puiu D."/>
            <person name="Shumante A."/>
            <person name="Alonge M."/>
            <person name="Salzberg S.L."/>
        </authorList>
    </citation>
    <scope>NUCLEOTIDE SEQUENCE</scope>
    <source>
        <tissue evidence="8">Leaf</tissue>
    </source>
</reference>
<feature type="domain" description="R13L1/DRL21-like LRR repeat region" evidence="7">
    <location>
        <begin position="1116"/>
        <end position="1246"/>
    </location>
</feature>
<dbReference type="Pfam" id="PF00931">
    <property type="entry name" value="NB-ARC"/>
    <property type="match status" value="1"/>
</dbReference>
<dbReference type="OrthoDB" id="1534087at2759"/>
<gene>
    <name evidence="8" type="ORF">CFC21_004605</name>
</gene>
<name>A0A9R1IMT6_WHEAT</name>
<feature type="domain" description="Disease resistance protein winged helix" evidence="6">
    <location>
        <begin position="856"/>
        <end position="920"/>
    </location>
</feature>
<keyword evidence="4" id="KW-1133">Transmembrane helix</keyword>
<dbReference type="SUPFAM" id="SSF52540">
    <property type="entry name" value="P-loop containing nucleoside triphosphate hydrolases"/>
    <property type="match status" value="1"/>
</dbReference>
<dbReference type="InterPro" id="IPR044974">
    <property type="entry name" value="Disease_R_plants"/>
</dbReference>
<feature type="domain" description="NB-ARC" evidence="5">
    <location>
        <begin position="604"/>
        <end position="776"/>
    </location>
</feature>
<dbReference type="InterPro" id="IPR002182">
    <property type="entry name" value="NB-ARC"/>
</dbReference>
<dbReference type="GO" id="GO:0042742">
    <property type="term" value="P:defense response to bacterium"/>
    <property type="evidence" value="ECO:0007669"/>
    <property type="project" value="UniProtKB-ARBA"/>
</dbReference>